<dbReference type="AlphaFoldDB" id="A0A182FDC8"/>
<protein>
    <submittedName>
        <fullName evidence="1">Uncharacterized protein</fullName>
    </submittedName>
</protein>
<reference evidence="1 2" key="1">
    <citation type="journal article" date="2017" name="G3 (Bethesda)">
        <title>The Physical Genome Mapping of Anopheles albimanus Corrected Scaffold Misassemblies and Identified Interarm Rearrangements in Genus Anopheles.</title>
        <authorList>
            <person name="Artemov G.N."/>
            <person name="Peery A.N."/>
            <person name="Jiang X."/>
            <person name="Tu Z."/>
            <person name="Stegniy V.N."/>
            <person name="Sharakhova M.V."/>
            <person name="Sharakhov I.V."/>
        </authorList>
    </citation>
    <scope>NUCLEOTIDE SEQUENCE [LARGE SCALE GENOMIC DNA]</scope>
    <source>
        <strain evidence="1 2">ALBI9_A</strain>
    </source>
</reference>
<sequence>MVANGGHHRAVEQKGAPPIPRWGEHRGGVIGSSTTGTSTRMEPPVLILARDSFMHPAPGTASSSAAASFMVDKD</sequence>
<accession>A0A182FDC8</accession>
<proteinExistence type="predicted"/>
<dbReference type="EnsemblMetazoa" id="AALB004515-RA">
    <property type="protein sequence ID" value="AALB004515-PA"/>
    <property type="gene ID" value="AALB004515"/>
</dbReference>
<evidence type="ECO:0000313" key="2">
    <source>
        <dbReference type="Proteomes" id="UP000069272"/>
    </source>
</evidence>
<evidence type="ECO:0000313" key="1">
    <source>
        <dbReference type="EnsemblMetazoa" id="AALB004515-PA"/>
    </source>
</evidence>
<dbReference type="VEuPathDB" id="VectorBase:AALB004515"/>
<organism evidence="1 2">
    <name type="scientific">Anopheles albimanus</name>
    <name type="common">New world malaria mosquito</name>
    <dbReference type="NCBI Taxonomy" id="7167"/>
    <lineage>
        <taxon>Eukaryota</taxon>
        <taxon>Metazoa</taxon>
        <taxon>Ecdysozoa</taxon>
        <taxon>Arthropoda</taxon>
        <taxon>Hexapoda</taxon>
        <taxon>Insecta</taxon>
        <taxon>Pterygota</taxon>
        <taxon>Neoptera</taxon>
        <taxon>Endopterygota</taxon>
        <taxon>Diptera</taxon>
        <taxon>Nematocera</taxon>
        <taxon>Culicoidea</taxon>
        <taxon>Culicidae</taxon>
        <taxon>Anophelinae</taxon>
        <taxon>Anopheles</taxon>
    </lineage>
</organism>
<keyword evidence="2" id="KW-1185">Reference proteome</keyword>
<name>A0A182FDC8_ANOAL</name>
<dbReference type="Proteomes" id="UP000069272">
    <property type="component" value="Chromosome 3L"/>
</dbReference>
<reference evidence="1" key="2">
    <citation type="submission" date="2022-08" db="UniProtKB">
        <authorList>
            <consortium name="EnsemblMetazoa"/>
        </authorList>
    </citation>
    <scope>IDENTIFICATION</scope>
    <source>
        <strain evidence="1">STECLA/ALBI9_A</strain>
    </source>
</reference>